<organism evidence="5 6">
    <name type="scientific">SAR86 cluster bacterium</name>
    <dbReference type="NCBI Taxonomy" id="2030880"/>
    <lineage>
        <taxon>Bacteria</taxon>
        <taxon>Pseudomonadati</taxon>
        <taxon>Pseudomonadota</taxon>
        <taxon>Gammaproteobacteria</taxon>
        <taxon>SAR86 cluster</taxon>
    </lineage>
</organism>
<evidence type="ECO:0000259" key="4">
    <source>
        <dbReference type="SMART" id="SM00822"/>
    </source>
</evidence>
<dbReference type="Gene3D" id="1.10.287.4290">
    <property type="match status" value="1"/>
</dbReference>
<dbReference type="PANTHER" id="PTHR45024">
    <property type="entry name" value="DEHYDROGENASES, SHORT CHAIN"/>
    <property type="match status" value="1"/>
</dbReference>
<comment type="similarity">
    <text evidence="1 3">Belongs to the short-chain dehydrogenases/reductases (SDR) family.</text>
</comment>
<dbReference type="GO" id="GO:0016491">
    <property type="term" value="F:oxidoreductase activity"/>
    <property type="evidence" value="ECO:0007669"/>
    <property type="project" value="UniProtKB-KW"/>
</dbReference>
<dbReference type="InterPro" id="IPR051687">
    <property type="entry name" value="Peroxisomal_Beta-Oxidation"/>
</dbReference>
<feature type="domain" description="Ketoreductase" evidence="4">
    <location>
        <begin position="8"/>
        <end position="199"/>
    </location>
</feature>
<comment type="caution">
    <text evidence="5">The sequence shown here is derived from an EMBL/GenBank/DDBJ whole genome shotgun (WGS) entry which is preliminary data.</text>
</comment>
<gene>
    <name evidence="5" type="ORF">EVA98_02725</name>
</gene>
<protein>
    <submittedName>
        <fullName evidence="5">SDR family NAD(P)-dependent oxidoreductase</fullName>
    </submittedName>
</protein>
<dbReference type="PRINTS" id="PR00080">
    <property type="entry name" value="SDRFAMILY"/>
</dbReference>
<dbReference type="InterPro" id="IPR036291">
    <property type="entry name" value="NAD(P)-bd_dom_sf"/>
</dbReference>
<dbReference type="PRINTS" id="PR00081">
    <property type="entry name" value="GDHRDH"/>
</dbReference>
<dbReference type="Pfam" id="PF00106">
    <property type="entry name" value="adh_short"/>
    <property type="match status" value="1"/>
</dbReference>
<dbReference type="AlphaFoldDB" id="A0A520MQI4"/>
<evidence type="ECO:0000256" key="2">
    <source>
        <dbReference type="ARBA" id="ARBA00023002"/>
    </source>
</evidence>
<evidence type="ECO:0000313" key="6">
    <source>
        <dbReference type="Proteomes" id="UP000316449"/>
    </source>
</evidence>
<dbReference type="Proteomes" id="UP000316449">
    <property type="component" value="Unassembled WGS sequence"/>
</dbReference>
<accession>A0A520MQI4</accession>
<sequence length="301" mass="31972">MAIRFDDKVAIVTGAGGGLGKQHALEFARRGAKVVVNDLGGAVDGSGGASDAANAVVEEIKAEGGEAISNGSSVADKEGVSKMIAETMEKWGRIDILVNNAGILRDKSFHKITTEEFDQVMDVHFQGSFYASHAVYPIMREQNFGRIIFTTSSGGLCGNFGQANYGAAKMGMIGLMNCLKIEGQKYNVFSSAVAPVALSRMTDSLFPEGIGERFMPEYVTPAVIYLASEESQNGAIIGAGAGVFTRFRILETMGLALGTGDEMTPENIATGWDSVSDMEDARELFSGPEQTIKILEQADKA</sequence>
<dbReference type="PANTHER" id="PTHR45024:SF2">
    <property type="entry name" value="SCP2 DOMAIN-CONTAINING PROTEIN"/>
    <property type="match status" value="1"/>
</dbReference>
<dbReference type="SUPFAM" id="SSF51735">
    <property type="entry name" value="NAD(P)-binding Rossmann-fold domains"/>
    <property type="match status" value="1"/>
</dbReference>
<evidence type="ECO:0000256" key="1">
    <source>
        <dbReference type="ARBA" id="ARBA00006484"/>
    </source>
</evidence>
<dbReference type="InterPro" id="IPR002347">
    <property type="entry name" value="SDR_fam"/>
</dbReference>
<evidence type="ECO:0000256" key="3">
    <source>
        <dbReference type="RuleBase" id="RU000363"/>
    </source>
</evidence>
<reference evidence="5 6" key="1">
    <citation type="submission" date="2019-02" db="EMBL/GenBank/DDBJ databases">
        <title>Prokaryotic population dynamics and viral predation in marine succession experiment using metagenomics: the confinement effect.</title>
        <authorList>
            <person name="Haro-Moreno J.M."/>
            <person name="Rodriguez-Valera F."/>
            <person name="Lopez-Perez M."/>
        </authorList>
    </citation>
    <scope>NUCLEOTIDE SEQUENCE [LARGE SCALE GENOMIC DNA]</scope>
    <source>
        <strain evidence="5">MED-G165</strain>
    </source>
</reference>
<keyword evidence="2" id="KW-0560">Oxidoreductase</keyword>
<dbReference type="InterPro" id="IPR057326">
    <property type="entry name" value="KR_dom"/>
</dbReference>
<dbReference type="Gene3D" id="3.40.50.720">
    <property type="entry name" value="NAD(P)-binding Rossmann-like Domain"/>
    <property type="match status" value="1"/>
</dbReference>
<proteinExistence type="inferred from homology"/>
<evidence type="ECO:0000313" key="5">
    <source>
        <dbReference type="EMBL" id="RZO23486.1"/>
    </source>
</evidence>
<dbReference type="SMART" id="SM00822">
    <property type="entry name" value="PKS_KR"/>
    <property type="match status" value="1"/>
</dbReference>
<dbReference type="EMBL" id="SHBK01000037">
    <property type="protein sequence ID" value="RZO23486.1"/>
    <property type="molecule type" value="Genomic_DNA"/>
</dbReference>
<name>A0A520MQI4_9GAMM</name>